<dbReference type="Pfam" id="PF14949">
    <property type="entry name" value="ARF7EP_C"/>
    <property type="match status" value="1"/>
</dbReference>
<accession>A0A182H8Z1</accession>
<dbReference type="AlphaFoldDB" id="A0A182H8Z1"/>
<evidence type="ECO:0000256" key="1">
    <source>
        <dbReference type="SAM" id="MobiDB-lite"/>
    </source>
</evidence>
<feature type="region of interest" description="Disordered" evidence="1">
    <location>
        <begin position="1"/>
        <end position="60"/>
    </location>
</feature>
<feature type="compositionally biased region" description="Acidic residues" evidence="1">
    <location>
        <begin position="1"/>
        <end position="14"/>
    </location>
</feature>
<feature type="compositionally biased region" description="Low complexity" evidence="1">
    <location>
        <begin position="47"/>
        <end position="59"/>
    </location>
</feature>
<dbReference type="PANTHER" id="PTHR46536:SF3">
    <property type="entry name" value="ARF7 EFFECTOR PROTEIN C-TERMINAL DOMAIN-CONTAINING PROTEIN"/>
    <property type="match status" value="1"/>
</dbReference>
<reference evidence="4" key="1">
    <citation type="journal article" date="2015" name="Proc. Natl. Acad. Sci. U.S.A.">
        <title>Genome sequence of the Asian Tiger mosquito, Aedes albopictus, reveals insights into its biology, genetics, and evolution.</title>
        <authorList>
            <person name="Chen X.G."/>
            <person name="Jiang X."/>
            <person name="Gu J."/>
            <person name="Xu M."/>
            <person name="Wu Y."/>
            <person name="Deng Y."/>
            <person name="Zhang C."/>
            <person name="Bonizzoni M."/>
            <person name="Dermauw W."/>
            <person name="Vontas J."/>
            <person name="Armbruster P."/>
            <person name="Huang X."/>
            <person name="Yang Y."/>
            <person name="Zhang H."/>
            <person name="He W."/>
            <person name="Peng H."/>
            <person name="Liu Y."/>
            <person name="Wu K."/>
            <person name="Chen J."/>
            <person name="Lirakis M."/>
            <person name="Topalis P."/>
            <person name="Van Leeuwen T."/>
            <person name="Hall A.B."/>
            <person name="Jiang X."/>
            <person name="Thorpe C."/>
            <person name="Mueller R.L."/>
            <person name="Sun C."/>
            <person name="Waterhouse R.M."/>
            <person name="Yan G."/>
            <person name="Tu Z.J."/>
            <person name="Fang X."/>
            <person name="James A.A."/>
        </authorList>
    </citation>
    <scope>NUCLEOTIDE SEQUENCE [LARGE SCALE GENOMIC DNA]</scope>
    <source>
        <strain evidence="4">Foshan</strain>
    </source>
</reference>
<evidence type="ECO:0000313" key="3">
    <source>
        <dbReference type="EnsemblMetazoa" id="AALFPA23_010376.P14488"/>
    </source>
</evidence>
<reference evidence="3" key="2">
    <citation type="submission" date="2025-05" db="UniProtKB">
        <authorList>
            <consortium name="EnsemblMetazoa"/>
        </authorList>
    </citation>
    <scope>IDENTIFICATION</scope>
    <source>
        <strain evidence="3">Foshan</strain>
    </source>
</reference>
<gene>
    <name evidence="3" type="primary">109407969</name>
</gene>
<dbReference type="InterPro" id="IPR029264">
    <property type="entry name" value="ARF7EP_C"/>
</dbReference>
<dbReference type="EnsemblMetazoa" id="AALFPA23_010376.R14488">
    <property type="protein sequence ID" value="AALFPA23_010376.P14488"/>
    <property type="gene ID" value="AALFPA23_010376"/>
</dbReference>
<dbReference type="PANTHER" id="PTHR46536">
    <property type="entry name" value="ARL14 EFFECTOR PROTEIN"/>
    <property type="match status" value="1"/>
</dbReference>
<keyword evidence="4" id="KW-1185">Reference proteome</keyword>
<protein>
    <recommendedName>
        <fullName evidence="2">ARF7 effector protein C-terminal domain-containing protein</fullName>
    </recommendedName>
</protein>
<dbReference type="Proteomes" id="UP000069940">
    <property type="component" value="Unassembled WGS sequence"/>
</dbReference>
<evidence type="ECO:0000259" key="2">
    <source>
        <dbReference type="Pfam" id="PF14949"/>
    </source>
</evidence>
<name>A0A182H8Z1_AEDAL</name>
<evidence type="ECO:0000313" key="4">
    <source>
        <dbReference type="Proteomes" id="UP000069940"/>
    </source>
</evidence>
<proteinExistence type="predicted"/>
<dbReference type="KEGG" id="aalb:109407969"/>
<feature type="domain" description="ARF7 effector protein C-terminal" evidence="2">
    <location>
        <begin position="69"/>
        <end position="164"/>
    </location>
</feature>
<sequence>MEDCVEIQSSDEGEPERIGISSASCSPLPHAERSNTPVSANLRHSNQQQAQQQQTISQRITRRTENGQLKKLETDPKFLANFNPNTSRREKRKLNRKSTPLVVPKATGLYTERGIHRETGKDMCDCLDMSCPGCHFPCQCCGSAKCGPHCRATRKWMYESIEHDAKDLVIRNKLLIKK</sequence>
<feature type="compositionally biased region" description="Polar residues" evidence="1">
    <location>
        <begin position="34"/>
        <end position="46"/>
    </location>
</feature>
<organism evidence="3 4">
    <name type="scientific">Aedes albopictus</name>
    <name type="common">Asian tiger mosquito</name>
    <name type="synonym">Stegomyia albopicta</name>
    <dbReference type="NCBI Taxonomy" id="7160"/>
    <lineage>
        <taxon>Eukaryota</taxon>
        <taxon>Metazoa</taxon>
        <taxon>Ecdysozoa</taxon>
        <taxon>Arthropoda</taxon>
        <taxon>Hexapoda</taxon>
        <taxon>Insecta</taxon>
        <taxon>Pterygota</taxon>
        <taxon>Neoptera</taxon>
        <taxon>Endopterygota</taxon>
        <taxon>Diptera</taxon>
        <taxon>Nematocera</taxon>
        <taxon>Culicoidea</taxon>
        <taxon>Culicidae</taxon>
        <taxon>Culicinae</taxon>
        <taxon>Aedini</taxon>
        <taxon>Aedes</taxon>
        <taxon>Stegomyia</taxon>
    </lineage>
</organism>